<evidence type="ECO:0000259" key="3">
    <source>
        <dbReference type="Pfam" id="PF01464"/>
    </source>
</evidence>
<dbReference type="PANTHER" id="PTHR37423">
    <property type="entry name" value="SOLUBLE LYTIC MUREIN TRANSGLYCOSYLASE-RELATED"/>
    <property type="match status" value="1"/>
</dbReference>
<dbReference type="EMBL" id="ONZG01000022">
    <property type="protein sequence ID" value="SPJ31396.1"/>
    <property type="molecule type" value="Genomic_DNA"/>
</dbReference>
<accession>A0A2R8CG81</accession>
<name>A0A2R8CG81_9RHOB</name>
<comment type="similarity">
    <text evidence="2">Belongs to the virb1 family.</text>
</comment>
<proteinExistence type="inferred from homology"/>
<dbReference type="Pfam" id="PF01464">
    <property type="entry name" value="SLT"/>
    <property type="match status" value="1"/>
</dbReference>
<evidence type="ECO:0000313" key="5">
    <source>
        <dbReference type="Proteomes" id="UP000244898"/>
    </source>
</evidence>
<feature type="domain" description="Transglycosylase SLT" evidence="3">
    <location>
        <begin position="82"/>
        <end position="176"/>
    </location>
</feature>
<dbReference type="InterPro" id="IPR008258">
    <property type="entry name" value="Transglycosylase_SLT_dom_1"/>
</dbReference>
<keyword evidence="5" id="KW-1185">Reference proteome</keyword>
<organism evidence="4 5">
    <name type="scientific">Falsiruegeria mediterranea M17</name>
    <dbReference type="NCBI Taxonomy" id="1200281"/>
    <lineage>
        <taxon>Bacteria</taxon>
        <taxon>Pseudomonadati</taxon>
        <taxon>Pseudomonadota</taxon>
        <taxon>Alphaproteobacteria</taxon>
        <taxon>Rhodobacterales</taxon>
        <taxon>Roseobacteraceae</taxon>
        <taxon>Falsiruegeria</taxon>
    </lineage>
</organism>
<sequence length="192" mass="20600">MRTDGQLETKAPQSGFAQSYIDGIGANPPELIVFSAPEPEAPPRASARAIPRPEILEALESTAHRYGGHPALRRAGLSVSDWRALFQANIEIESAYRPNARSSAGAIGLGQLMPATAVQLGVDPHNWQANLDGSARYLLMMLAQFGTPELALAAYNAGPNAVTRYGGIPPYQETQNHVRRVMAVRDRLTGAS</sequence>
<dbReference type="OrthoDB" id="9815002at2"/>
<comment type="similarity">
    <text evidence="1">Belongs to the transglycosylase Slt family.</text>
</comment>
<dbReference type="InterPro" id="IPR023346">
    <property type="entry name" value="Lysozyme-like_dom_sf"/>
</dbReference>
<gene>
    <name evidence="4" type="primary">mltF_3</name>
    <name evidence="4" type="ORF">TRM7615_04939</name>
</gene>
<dbReference type="RefSeq" id="WP_108792610.1">
    <property type="nucleotide sequence ID" value="NZ_ONZG01000022.1"/>
</dbReference>
<dbReference type="SUPFAM" id="SSF53955">
    <property type="entry name" value="Lysozyme-like"/>
    <property type="match status" value="1"/>
</dbReference>
<evidence type="ECO:0000256" key="1">
    <source>
        <dbReference type="ARBA" id="ARBA00007734"/>
    </source>
</evidence>
<dbReference type="AlphaFoldDB" id="A0A2R8CG81"/>
<evidence type="ECO:0000256" key="2">
    <source>
        <dbReference type="ARBA" id="ARBA00009387"/>
    </source>
</evidence>
<dbReference type="CDD" id="cd00254">
    <property type="entry name" value="LT-like"/>
    <property type="match status" value="1"/>
</dbReference>
<dbReference type="PANTHER" id="PTHR37423:SF2">
    <property type="entry name" value="MEMBRANE-BOUND LYTIC MUREIN TRANSGLYCOSYLASE C"/>
    <property type="match status" value="1"/>
</dbReference>
<evidence type="ECO:0000313" key="4">
    <source>
        <dbReference type="EMBL" id="SPJ31396.1"/>
    </source>
</evidence>
<protein>
    <submittedName>
        <fullName evidence="4">Membrane-bound lytic murein transglycosylase F</fullName>
    </submittedName>
</protein>
<dbReference type="Proteomes" id="UP000244898">
    <property type="component" value="Unassembled WGS sequence"/>
</dbReference>
<reference evidence="5" key="1">
    <citation type="submission" date="2018-03" db="EMBL/GenBank/DDBJ databases">
        <authorList>
            <person name="Rodrigo-Torres L."/>
            <person name="Arahal R. D."/>
            <person name="Lucena T."/>
        </authorList>
    </citation>
    <scope>NUCLEOTIDE SEQUENCE [LARGE SCALE GENOMIC DNA]</scope>
    <source>
        <strain evidence="5">CECT 7615</strain>
    </source>
</reference>
<dbReference type="Gene3D" id="1.10.530.10">
    <property type="match status" value="1"/>
</dbReference>